<dbReference type="EMBL" id="BJVC01000001">
    <property type="protein sequence ID" value="GEL01032.1"/>
    <property type="molecule type" value="Genomic_DNA"/>
</dbReference>
<organism evidence="1 2">
    <name type="scientific">Swaminathania salitolerans</name>
    <dbReference type="NCBI Taxonomy" id="182838"/>
    <lineage>
        <taxon>Bacteria</taxon>
        <taxon>Pseudomonadati</taxon>
        <taxon>Pseudomonadota</taxon>
        <taxon>Alphaproteobacteria</taxon>
        <taxon>Acetobacterales</taxon>
        <taxon>Acetobacteraceae</taxon>
        <taxon>Swaminathania</taxon>
    </lineage>
</organism>
<name>A0A511BLR0_9PROT</name>
<protein>
    <recommendedName>
        <fullName evidence="3">Polyketide cyclase</fullName>
    </recommendedName>
</protein>
<sequence length="154" mass="16488">MSQSETRTARVFEHSIEIPAEASLQIWQAWCALSRWPDWDTSLRGVNAAEDGLALGKGFTVVPKATAAPIPVNVTAFQEGRHFTTSSISPLGLLSFGHSICKTASAQVTHSVCAVATGEAPIPDTIWERLRSDVVESVTALARIATLQNDEVSA</sequence>
<dbReference type="Proteomes" id="UP000321405">
    <property type="component" value="Unassembled WGS sequence"/>
</dbReference>
<dbReference type="RefSeq" id="WP_147092063.1">
    <property type="nucleotide sequence ID" value="NZ_BJVC01000001.1"/>
</dbReference>
<dbReference type="AlphaFoldDB" id="A0A511BLR0"/>
<evidence type="ECO:0000313" key="2">
    <source>
        <dbReference type="Proteomes" id="UP000321405"/>
    </source>
</evidence>
<dbReference type="OrthoDB" id="9255827at2"/>
<accession>A0A511BLR0</accession>
<dbReference type="InterPro" id="IPR023393">
    <property type="entry name" value="START-like_dom_sf"/>
</dbReference>
<evidence type="ECO:0008006" key="3">
    <source>
        <dbReference type="Google" id="ProtNLM"/>
    </source>
</evidence>
<proteinExistence type="predicted"/>
<gene>
    <name evidence="1" type="ORF">SSA02_01950</name>
</gene>
<dbReference type="SUPFAM" id="SSF55961">
    <property type="entry name" value="Bet v1-like"/>
    <property type="match status" value="1"/>
</dbReference>
<keyword evidence="2" id="KW-1185">Reference proteome</keyword>
<evidence type="ECO:0000313" key="1">
    <source>
        <dbReference type="EMBL" id="GEL01032.1"/>
    </source>
</evidence>
<comment type="caution">
    <text evidence="1">The sequence shown here is derived from an EMBL/GenBank/DDBJ whole genome shotgun (WGS) entry which is preliminary data.</text>
</comment>
<dbReference type="Gene3D" id="3.30.530.20">
    <property type="match status" value="1"/>
</dbReference>
<reference evidence="1 2" key="1">
    <citation type="submission" date="2019-07" db="EMBL/GenBank/DDBJ databases">
        <title>Whole genome shotgun sequence of Swaminathania salitolerans NBRC 104436.</title>
        <authorList>
            <person name="Hosoyama A."/>
            <person name="Uohara A."/>
            <person name="Ohji S."/>
            <person name="Ichikawa N."/>
        </authorList>
    </citation>
    <scope>NUCLEOTIDE SEQUENCE [LARGE SCALE GENOMIC DNA]</scope>
    <source>
        <strain evidence="1 2">NBRC 104436</strain>
    </source>
</reference>